<dbReference type="InterPro" id="IPR051468">
    <property type="entry name" value="Fungal_SecMetab_SDRs"/>
</dbReference>
<dbReference type="InterPro" id="IPR002347">
    <property type="entry name" value="SDR_fam"/>
</dbReference>
<protein>
    <recommendedName>
        <fullName evidence="5">C-factor</fullName>
    </recommendedName>
</protein>
<dbReference type="SUPFAM" id="SSF51735">
    <property type="entry name" value="NAD(P)-binding Rossmann-fold domains"/>
    <property type="match status" value="2"/>
</dbReference>
<evidence type="ECO:0000313" key="3">
    <source>
        <dbReference type="EMBL" id="CAH3178908.1"/>
    </source>
</evidence>
<evidence type="ECO:0000313" key="4">
    <source>
        <dbReference type="Proteomes" id="UP001159405"/>
    </source>
</evidence>
<comment type="caution">
    <text evidence="3">The sequence shown here is derived from an EMBL/GenBank/DDBJ whole genome shotgun (WGS) entry which is preliminary data.</text>
</comment>
<dbReference type="InterPro" id="IPR036291">
    <property type="entry name" value="NAD(P)-bd_dom_sf"/>
</dbReference>
<dbReference type="CDD" id="cd05325">
    <property type="entry name" value="carb_red_sniffer_like_SDR_c"/>
    <property type="match status" value="2"/>
</dbReference>
<reference evidence="3 4" key="1">
    <citation type="submission" date="2022-05" db="EMBL/GenBank/DDBJ databases">
        <authorList>
            <consortium name="Genoscope - CEA"/>
            <person name="William W."/>
        </authorList>
    </citation>
    <scope>NUCLEOTIDE SEQUENCE [LARGE SCALE GENOMIC DNA]</scope>
</reference>
<keyword evidence="1" id="KW-0521">NADP</keyword>
<evidence type="ECO:0000256" key="2">
    <source>
        <dbReference type="ARBA" id="ARBA00023002"/>
    </source>
</evidence>
<dbReference type="PANTHER" id="PTHR43544">
    <property type="entry name" value="SHORT-CHAIN DEHYDROGENASE/REDUCTASE"/>
    <property type="match status" value="1"/>
</dbReference>
<keyword evidence="4" id="KW-1185">Reference proteome</keyword>
<sequence>MAAVKSSQTSWPFKSIFITGCNRGIGLELVKQILNLRAPPNNIFATCRSLEKASELKKLEATHTNLHLIEFDVTNFQAIGHVVSEVEKKLEGHGLNLLINNAAVADKANLDAVTAQSMIDVYNTNVVAPLILTKGLLPLLRRAASQSGHQNSTKTFVANMSSGAGSITNNTRGSLYPYRPSKAALNMITKSLSIDLEKDGIMAVSLHPGWVQTDMGGPNATLTVEQSVQGLVSVIASLDETKNGGFLDFRGQLLPWFQCGVIIIFSKPFHAAMSIFITGCNRGIGLELVKQILNLSTPPRNIFATCRSIEIASELKNLAASNSNLHLIEFDVTDFQAIGHVVSEVEKNLEGQGLNLVINNAGVMDSAKLNDVAAEGMIDVFNANVVAPLMLTKGLLPLLRRAASQSNDQGSTKALVANMSSSLGSIANTKGGLYPYRTSKAALNMVTKSLSIDLEKDGIMTVSLHPGWVQTDMGGSNAAVTTEQSVQGLLSVIASLDESKNGGFLSFSGEILPW</sequence>
<gene>
    <name evidence="3" type="ORF">PLOB_00021123</name>
</gene>
<dbReference type="Pfam" id="PF00106">
    <property type="entry name" value="adh_short"/>
    <property type="match status" value="2"/>
</dbReference>
<dbReference type="PANTHER" id="PTHR43544:SF7">
    <property type="entry name" value="NADB-LER2"/>
    <property type="match status" value="1"/>
</dbReference>
<keyword evidence="2" id="KW-0560">Oxidoreductase</keyword>
<evidence type="ECO:0000256" key="1">
    <source>
        <dbReference type="ARBA" id="ARBA00022857"/>
    </source>
</evidence>
<name>A0ABN8RLC1_9CNID</name>
<dbReference type="PRINTS" id="PR00080">
    <property type="entry name" value="SDRFAMILY"/>
</dbReference>
<dbReference type="PRINTS" id="PR00081">
    <property type="entry name" value="GDHRDH"/>
</dbReference>
<dbReference type="Gene3D" id="3.40.50.720">
    <property type="entry name" value="NAD(P)-binding Rossmann-like Domain"/>
    <property type="match status" value="2"/>
</dbReference>
<organism evidence="3 4">
    <name type="scientific">Porites lobata</name>
    <dbReference type="NCBI Taxonomy" id="104759"/>
    <lineage>
        <taxon>Eukaryota</taxon>
        <taxon>Metazoa</taxon>
        <taxon>Cnidaria</taxon>
        <taxon>Anthozoa</taxon>
        <taxon>Hexacorallia</taxon>
        <taxon>Scleractinia</taxon>
        <taxon>Fungiina</taxon>
        <taxon>Poritidae</taxon>
        <taxon>Porites</taxon>
    </lineage>
</organism>
<dbReference type="EMBL" id="CALNXK010000247">
    <property type="protein sequence ID" value="CAH3178908.1"/>
    <property type="molecule type" value="Genomic_DNA"/>
</dbReference>
<dbReference type="Proteomes" id="UP001159405">
    <property type="component" value="Unassembled WGS sequence"/>
</dbReference>
<evidence type="ECO:0008006" key="5">
    <source>
        <dbReference type="Google" id="ProtNLM"/>
    </source>
</evidence>
<accession>A0ABN8RLC1</accession>
<proteinExistence type="predicted"/>